<name>A0ABS0IGE1_9BACT</name>
<evidence type="ECO:0000256" key="1">
    <source>
        <dbReference type="SAM" id="MobiDB-lite"/>
    </source>
</evidence>
<comment type="caution">
    <text evidence="2">The sequence shown here is derived from an EMBL/GenBank/DDBJ whole genome shotgun (WGS) entry which is preliminary data.</text>
</comment>
<proteinExistence type="predicted"/>
<keyword evidence="3" id="KW-1185">Reference proteome</keyword>
<dbReference type="Proteomes" id="UP000597617">
    <property type="component" value="Unassembled WGS sequence"/>
</dbReference>
<feature type="compositionally biased region" description="Polar residues" evidence="1">
    <location>
        <begin position="16"/>
        <end position="25"/>
    </location>
</feature>
<reference evidence="2 3" key="1">
    <citation type="submission" date="2020-11" db="EMBL/GenBank/DDBJ databases">
        <authorList>
            <person name="Kim M.K."/>
        </authorList>
    </citation>
    <scope>NUCLEOTIDE SEQUENCE [LARGE SCALE GENOMIC DNA]</scope>
    <source>
        <strain evidence="2 3">BT683</strain>
    </source>
</reference>
<evidence type="ECO:0000313" key="3">
    <source>
        <dbReference type="Proteomes" id="UP000597617"/>
    </source>
</evidence>
<feature type="compositionally biased region" description="Basic residues" evidence="1">
    <location>
        <begin position="1"/>
        <end position="10"/>
    </location>
</feature>
<evidence type="ECO:0008006" key="4">
    <source>
        <dbReference type="Google" id="ProtNLM"/>
    </source>
</evidence>
<accession>A0ABS0IGE1</accession>
<feature type="region of interest" description="Disordered" evidence="1">
    <location>
        <begin position="1"/>
        <end position="25"/>
    </location>
</feature>
<evidence type="ECO:0000313" key="2">
    <source>
        <dbReference type="EMBL" id="MBF9237435.1"/>
    </source>
</evidence>
<protein>
    <recommendedName>
        <fullName evidence="4">Minor tail protein</fullName>
    </recommendedName>
</protein>
<gene>
    <name evidence="2" type="ORF">I2I05_08495</name>
</gene>
<sequence>MAALNNRRRSLDRPTANANFTPTNRWQIQFGPGSLVPESGYNTAGGTPKFMYLRDTNNVMSSTVGFRWTTVPTGIITNNNFTTPALGHPTAAWVNSWYSASSTVAEVAQFEGLDDAGTYELTVFGARNPVTGGNSKVTVNGVEKLITPSSPRTIAGNMALFTNLTPVGGIISYSWINTTAPNFYKNIVVLRKV</sequence>
<dbReference type="EMBL" id="JADQDQ010000003">
    <property type="protein sequence ID" value="MBF9237435.1"/>
    <property type="molecule type" value="Genomic_DNA"/>
</dbReference>
<organism evidence="2 3">
    <name type="scientific">Hymenobacter jeongseonensis</name>
    <dbReference type="NCBI Taxonomy" id="2791027"/>
    <lineage>
        <taxon>Bacteria</taxon>
        <taxon>Pseudomonadati</taxon>
        <taxon>Bacteroidota</taxon>
        <taxon>Cytophagia</taxon>
        <taxon>Cytophagales</taxon>
        <taxon>Hymenobacteraceae</taxon>
        <taxon>Hymenobacter</taxon>
    </lineage>
</organism>